<comment type="caution">
    <text evidence="1">The sequence shown here is derived from an EMBL/GenBank/DDBJ whole genome shotgun (WGS) entry which is preliminary data.</text>
</comment>
<reference evidence="1" key="1">
    <citation type="journal article" date="2014" name="Front. Microbiol.">
        <title>High frequency of phylogenetically diverse reductive dehalogenase-homologous genes in deep subseafloor sedimentary metagenomes.</title>
        <authorList>
            <person name="Kawai M."/>
            <person name="Futagami T."/>
            <person name="Toyoda A."/>
            <person name="Takaki Y."/>
            <person name="Nishi S."/>
            <person name="Hori S."/>
            <person name="Arai W."/>
            <person name="Tsubouchi T."/>
            <person name="Morono Y."/>
            <person name="Uchiyama I."/>
            <person name="Ito T."/>
            <person name="Fujiyama A."/>
            <person name="Inagaki F."/>
            <person name="Takami H."/>
        </authorList>
    </citation>
    <scope>NUCLEOTIDE SEQUENCE</scope>
    <source>
        <strain evidence="1">Expedition CK06-06</strain>
    </source>
</reference>
<sequence length="42" mass="4534">MGKKTSIGGWAYIWGGYKEGPISLETVVKKLSDLGFDGIEMA</sequence>
<dbReference type="AlphaFoldDB" id="X1F1D7"/>
<dbReference type="EMBL" id="BARU01013601">
    <property type="protein sequence ID" value="GAH38732.1"/>
    <property type="molecule type" value="Genomic_DNA"/>
</dbReference>
<gene>
    <name evidence="1" type="ORF">S03H2_24472</name>
</gene>
<proteinExistence type="predicted"/>
<evidence type="ECO:0008006" key="2">
    <source>
        <dbReference type="Google" id="ProtNLM"/>
    </source>
</evidence>
<feature type="non-terminal residue" evidence="1">
    <location>
        <position position="42"/>
    </location>
</feature>
<evidence type="ECO:0000313" key="1">
    <source>
        <dbReference type="EMBL" id="GAH38732.1"/>
    </source>
</evidence>
<name>X1F1D7_9ZZZZ</name>
<organism evidence="1">
    <name type="scientific">marine sediment metagenome</name>
    <dbReference type="NCBI Taxonomy" id="412755"/>
    <lineage>
        <taxon>unclassified sequences</taxon>
        <taxon>metagenomes</taxon>
        <taxon>ecological metagenomes</taxon>
    </lineage>
</organism>
<accession>X1F1D7</accession>
<protein>
    <recommendedName>
        <fullName evidence="2">Xylose isomerase-like TIM barrel domain-containing protein</fullName>
    </recommendedName>
</protein>